<organism evidence="1 2">
    <name type="scientific">Galdieria sulphuraria</name>
    <name type="common">Red alga</name>
    <dbReference type="NCBI Taxonomy" id="130081"/>
    <lineage>
        <taxon>Eukaryota</taxon>
        <taxon>Rhodophyta</taxon>
        <taxon>Bangiophyceae</taxon>
        <taxon>Galdieriales</taxon>
        <taxon>Galdieriaceae</taxon>
        <taxon>Galdieria</taxon>
    </lineage>
</organism>
<dbReference type="RefSeq" id="XP_005708464.1">
    <property type="nucleotide sequence ID" value="XM_005708407.1"/>
</dbReference>
<dbReference type="Proteomes" id="UP000030680">
    <property type="component" value="Unassembled WGS sequence"/>
</dbReference>
<keyword evidence="2" id="KW-1185">Reference proteome</keyword>
<dbReference type="GeneID" id="17090553"/>
<dbReference type="EMBL" id="KB454489">
    <property type="protein sequence ID" value="EME31944.1"/>
    <property type="molecule type" value="Genomic_DNA"/>
</dbReference>
<dbReference type="KEGG" id="gsl:Gasu_10090"/>
<reference evidence="2" key="1">
    <citation type="journal article" date="2013" name="Science">
        <title>Gene transfer from bacteria and archaea facilitated evolution of an extremophilic eukaryote.</title>
        <authorList>
            <person name="Schonknecht G."/>
            <person name="Chen W.H."/>
            <person name="Ternes C.M."/>
            <person name="Barbier G.G."/>
            <person name="Shrestha R.P."/>
            <person name="Stanke M."/>
            <person name="Brautigam A."/>
            <person name="Baker B.J."/>
            <person name="Banfield J.F."/>
            <person name="Garavito R.M."/>
            <person name="Carr K."/>
            <person name="Wilkerson C."/>
            <person name="Rensing S.A."/>
            <person name="Gagneul D."/>
            <person name="Dickenson N.E."/>
            <person name="Oesterhelt C."/>
            <person name="Lercher M.J."/>
            <person name="Weber A.P."/>
        </authorList>
    </citation>
    <scope>NUCLEOTIDE SEQUENCE [LARGE SCALE GENOMIC DNA]</scope>
    <source>
        <strain evidence="2">074W</strain>
    </source>
</reference>
<name>M2Y7Y8_GALSU</name>
<gene>
    <name evidence="1" type="ORF">Gasu_10090</name>
</gene>
<evidence type="ECO:0000313" key="1">
    <source>
        <dbReference type="EMBL" id="EME31944.1"/>
    </source>
</evidence>
<protein>
    <submittedName>
        <fullName evidence="1">Uncharacterized protein</fullName>
    </submittedName>
</protein>
<proteinExistence type="predicted"/>
<dbReference type="AlphaFoldDB" id="M2Y7Y8"/>
<evidence type="ECO:0000313" key="2">
    <source>
        <dbReference type="Proteomes" id="UP000030680"/>
    </source>
</evidence>
<accession>M2Y7Y8</accession>
<sequence length="111" mass="11838">MESFPVCCISQSCAACKGSTRYSCFVLIATVTLETTEIISMEASASASDVARVIAANALPSSSNITTYRSIEHFGYLSRITMGSKTLTNLVDNKRSSSETPLPTFAILVLS</sequence>
<dbReference type="Gramene" id="EME31944">
    <property type="protein sequence ID" value="EME31944"/>
    <property type="gene ID" value="Gasu_10090"/>
</dbReference>